<dbReference type="EMBL" id="MNAD01001029">
    <property type="protein sequence ID" value="OJT08583.1"/>
    <property type="molecule type" value="Genomic_DNA"/>
</dbReference>
<dbReference type="Gene3D" id="3.40.50.1110">
    <property type="entry name" value="SGNH hydrolase"/>
    <property type="match status" value="1"/>
</dbReference>
<dbReference type="InterPro" id="IPR001087">
    <property type="entry name" value="GDSL"/>
</dbReference>
<evidence type="ECO:0000313" key="2">
    <source>
        <dbReference type="EMBL" id="OJT08583.1"/>
    </source>
</evidence>
<dbReference type="SUPFAM" id="SSF52266">
    <property type="entry name" value="SGNH hydrolase"/>
    <property type="match status" value="1"/>
</dbReference>
<dbReference type="Proteomes" id="UP000184267">
    <property type="component" value="Unassembled WGS sequence"/>
</dbReference>
<name>A0A1M2VLZ3_TRAPU</name>
<proteinExistence type="predicted"/>
<evidence type="ECO:0008006" key="4">
    <source>
        <dbReference type="Google" id="ProtNLM"/>
    </source>
</evidence>
<dbReference type="PANTHER" id="PTHR45648:SF22">
    <property type="entry name" value="GDSL LIPASE_ACYLHYDROLASE FAMILY PROTEIN (AFU_ORTHOLOGUE AFUA_4G14700)"/>
    <property type="match status" value="1"/>
</dbReference>
<evidence type="ECO:0000256" key="1">
    <source>
        <dbReference type="ARBA" id="ARBA00022801"/>
    </source>
</evidence>
<dbReference type="Pfam" id="PF00657">
    <property type="entry name" value="Lipase_GDSL"/>
    <property type="match status" value="1"/>
</dbReference>
<sequence>MHSARIAEGKIDREEVYRSGARRVFSSSRADLYPSHLPSGTMVKSLLTSVLLSGSLAFSALAAGPFPGQIKNLVTFGDSYTDVDGHADGGIVWPVYAAQDGHFKLFPFAKSGATCSNNLTNRPFPSVFESQLPLFFTEKANGSLKLNPEDTIYTLWIGTNDVGAGALLTGSQTPGVSIVDTVTCAVNWVKVMYAAGARNFIFQNMIPLEHSPLYSANSWPNRYWTGPRNTTEWSVFMAELTKSGNAIADGLLRALTPKLHGAHLGLFDSHGLFTDMLTRPQLYLNGTAPLNVTGAVHACVFQEGESTSDPGVCTDATGTDRDSFLWFDELHPSEQADRKLAEIMTATIQRKSEEWITWLS</sequence>
<evidence type="ECO:0000313" key="3">
    <source>
        <dbReference type="Proteomes" id="UP000184267"/>
    </source>
</evidence>
<dbReference type="AlphaFoldDB" id="A0A1M2VLZ3"/>
<keyword evidence="1" id="KW-0378">Hydrolase</keyword>
<keyword evidence="3" id="KW-1185">Reference proteome</keyword>
<comment type="caution">
    <text evidence="2">The sequence shown here is derived from an EMBL/GenBank/DDBJ whole genome shotgun (WGS) entry which is preliminary data.</text>
</comment>
<dbReference type="InterPro" id="IPR036514">
    <property type="entry name" value="SGNH_hydro_sf"/>
</dbReference>
<dbReference type="STRING" id="154538.A0A1M2VLZ3"/>
<reference evidence="2 3" key="1">
    <citation type="submission" date="2016-10" db="EMBL/GenBank/DDBJ databases">
        <title>Genome sequence of the basidiomycete white-rot fungus Trametes pubescens.</title>
        <authorList>
            <person name="Makela M.R."/>
            <person name="Granchi Z."/>
            <person name="Peng M."/>
            <person name="De Vries R.P."/>
            <person name="Grigoriev I."/>
            <person name="Riley R."/>
            <person name="Hilden K."/>
        </authorList>
    </citation>
    <scope>NUCLEOTIDE SEQUENCE [LARGE SCALE GENOMIC DNA]</scope>
    <source>
        <strain evidence="2 3">FBCC735</strain>
    </source>
</reference>
<dbReference type="InterPro" id="IPR051058">
    <property type="entry name" value="GDSL_Est/Lipase"/>
</dbReference>
<dbReference type="OMA" id="KYFVIMN"/>
<organism evidence="2 3">
    <name type="scientific">Trametes pubescens</name>
    <name type="common">White-rot fungus</name>
    <dbReference type="NCBI Taxonomy" id="154538"/>
    <lineage>
        <taxon>Eukaryota</taxon>
        <taxon>Fungi</taxon>
        <taxon>Dikarya</taxon>
        <taxon>Basidiomycota</taxon>
        <taxon>Agaricomycotina</taxon>
        <taxon>Agaricomycetes</taxon>
        <taxon>Polyporales</taxon>
        <taxon>Polyporaceae</taxon>
        <taxon>Trametes</taxon>
    </lineage>
</organism>
<dbReference type="OrthoDB" id="1600564at2759"/>
<dbReference type="PANTHER" id="PTHR45648">
    <property type="entry name" value="GDSL LIPASE/ACYLHYDROLASE FAMILY PROTEIN (AFU_ORTHOLOGUE AFUA_4G14700)"/>
    <property type="match status" value="1"/>
</dbReference>
<dbReference type="GO" id="GO:0016788">
    <property type="term" value="F:hydrolase activity, acting on ester bonds"/>
    <property type="evidence" value="ECO:0007669"/>
    <property type="project" value="InterPro"/>
</dbReference>
<protein>
    <recommendedName>
        <fullName evidence="4">GDSL esterase/lipase</fullName>
    </recommendedName>
</protein>
<accession>A0A1M2VLZ3</accession>
<gene>
    <name evidence="2" type="ORF">TRAPUB_510</name>
</gene>